<dbReference type="PANTHER" id="PTHR21600">
    <property type="entry name" value="MITOCHONDRIAL RNA PSEUDOURIDINE SYNTHASE"/>
    <property type="match status" value="1"/>
</dbReference>
<dbReference type="InterPro" id="IPR002942">
    <property type="entry name" value="S4_RNA-bd"/>
</dbReference>
<dbReference type="Gene3D" id="3.10.290.10">
    <property type="entry name" value="RNA-binding S4 domain"/>
    <property type="match status" value="1"/>
</dbReference>
<keyword evidence="4" id="KW-0694">RNA-binding</keyword>
<dbReference type="CDD" id="cd02869">
    <property type="entry name" value="PseudoU_synth_RluA_like"/>
    <property type="match status" value="1"/>
</dbReference>
<dbReference type="NCBIfam" id="TIGR00005">
    <property type="entry name" value="rluA_subfam"/>
    <property type="match status" value="1"/>
</dbReference>
<dbReference type="RefSeq" id="WP_408160575.1">
    <property type="nucleotide sequence ID" value="NZ_JAQQFM010000014.1"/>
</dbReference>
<protein>
    <recommendedName>
        <fullName evidence="5">Pseudouridine synthase</fullName>
        <ecNumber evidence="5">5.4.99.-</ecNumber>
    </recommendedName>
</protein>
<dbReference type="CDD" id="cd00165">
    <property type="entry name" value="S4"/>
    <property type="match status" value="1"/>
</dbReference>
<dbReference type="Proteomes" id="UP001629246">
    <property type="component" value="Unassembled WGS sequence"/>
</dbReference>
<dbReference type="InterPro" id="IPR036986">
    <property type="entry name" value="S4_RNA-bd_sf"/>
</dbReference>
<accession>A0ABW9AEJ5</accession>
<dbReference type="EC" id="5.4.99.-" evidence="5"/>
<dbReference type="EMBL" id="JAQQFM010000014">
    <property type="protein sequence ID" value="MFL9927333.1"/>
    <property type="molecule type" value="Genomic_DNA"/>
</dbReference>
<dbReference type="PROSITE" id="PS50889">
    <property type="entry name" value="S4"/>
    <property type="match status" value="1"/>
</dbReference>
<dbReference type="SMART" id="SM00363">
    <property type="entry name" value="S4"/>
    <property type="match status" value="1"/>
</dbReference>
<evidence type="ECO:0000256" key="4">
    <source>
        <dbReference type="PROSITE-ProRule" id="PRU00182"/>
    </source>
</evidence>
<feature type="domain" description="RNA-binding S4" evidence="6">
    <location>
        <begin position="54"/>
        <end position="109"/>
    </location>
</feature>
<comment type="catalytic activity">
    <reaction evidence="3">
        <text>uridine(1911/1915/1917) in 23S rRNA = pseudouridine(1911/1915/1917) in 23S rRNA</text>
        <dbReference type="Rhea" id="RHEA:42524"/>
        <dbReference type="Rhea" id="RHEA-COMP:10097"/>
        <dbReference type="Rhea" id="RHEA-COMP:10098"/>
        <dbReference type="ChEBI" id="CHEBI:65314"/>
        <dbReference type="ChEBI" id="CHEBI:65315"/>
        <dbReference type="EC" id="5.4.99.23"/>
    </reaction>
</comment>
<evidence type="ECO:0000256" key="5">
    <source>
        <dbReference type="RuleBase" id="RU362028"/>
    </source>
</evidence>
<dbReference type="Pfam" id="PF01479">
    <property type="entry name" value="S4"/>
    <property type="match status" value="1"/>
</dbReference>
<evidence type="ECO:0000256" key="3">
    <source>
        <dbReference type="ARBA" id="ARBA00036882"/>
    </source>
</evidence>
<evidence type="ECO:0000256" key="2">
    <source>
        <dbReference type="ARBA" id="ARBA00023235"/>
    </source>
</evidence>
<comment type="function">
    <text evidence="5">Responsible for synthesis of pseudouridine from uracil.</text>
</comment>
<name>A0ABW9AEJ5_9BURK</name>
<evidence type="ECO:0000256" key="1">
    <source>
        <dbReference type="ARBA" id="ARBA00010876"/>
    </source>
</evidence>
<dbReference type="InterPro" id="IPR006225">
    <property type="entry name" value="PsdUridine_synth_RluC/D"/>
</dbReference>
<dbReference type="Pfam" id="PF00849">
    <property type="entry name" value="PseudoU_synth_2"/>
    <property type="match status" value="1"/>
</dbReference>
<dbReference type="Gene3D" id="3.30.2350.10">
    <property type="entry name" value="Pseudouridine synthase"/>
    <property type="match status" value="1"/>
</dbReference>
<proteinExistence type="inferred from homology"/>
<comment type="caution">
    <text evidence="7">The sequence shown here is derived from an EMBL/GenBank/DDBJ whole genome shotgun (WGS) entry which is preliminary data.</text>
</comment>
<dbReference type="InterPro" id="IPR006224">
    <property type="entry name" value="PsdUridine_synth_RluA-like_CS"/>
</dbReference>
<dbReference type="InterPro" id="IPR050188">
    <property type="entry name" value="RluA_PseudoU_synthase"/>
</dbReference>
<dbReference type="PROSITE" id="PS01129">
    <property type="entry name" value="PSI_RLU"/>
    <property type="match status" value="1"/>
</dbReference>
<dbReference type="SUPFAM" id="SSF55120">
    <property type="entry name" value="Pseudouridine synthase"/>
    <property type="match status" value="1"/>
</dbReference>
<evidence type="ECO:0000313" key="8">
    <source>
        <dbReference type="Proteomes" id="UP001629246"/>
    </source>
</evidence>
<sequence>MSRTKLPQITNVETSVRIDQAEALELEDGDEAVDDFSTELAPISLKMTDDACGQRLDKVLSGLIPEFSRSRIQQWIEAGHVTVDGAPARNKMTVLGDELVEVLPQAAPQDNAYQAEAMDLDIVHEDKTILVLNKPAGLVVHPAAGNWSGTLLNGLLHHCPALANVPRAGIVHRLDKDTSGLMVVGKTLAAQTDLVRQLQARSVKRQYLALVWGTPPLSGTVDAAMARHPRDRIKMAVSQSITAKPAVTHYRKLAGGMLDGKAVSLMHCRLETGRTHQIRVHMQSLGFALVGDTLYGKQHLAAYFPRQALQAARLGLIHPSSGKPRLWSAPMPADFADLLQRSGIAASAADFPDEEDD</sequence>
<evidence type="ECO:0000259" key="6">
    <source>
        <dbReference type="SMART" id="SM00363"/>
    </source>
</evidence>
<keyword evidence="8" id="KW-1185">Reference proteome</keyword>
<evidence type="ECO:0000313" key="7">
    <source>
        <dbReference type="EMBL" id="MFL9927333.1"/>
    </source>
</evidence>
<dbReference type="PANTHER" id="PTHR21600:SF44">
    <property type="entry name" value="RIBOSOMAL LARGE SUBUNIT PSEUDOURIDINE SYNTHASE D"/>
    <property type="match status" value="1"/>
</dbReference>
<reference evidence="7 8" key="1">
    <citation type="journal article" date="2024" name="Chem. Sci.">
        <title>Discovery of megapolipeptins by genome mining of a Burkholderiales bacteria collection.</title>
        <authorList>
            <person name="Paulo B.S."/>
            <person name="Recchia M.J.J."/>
            <person name="Lee S."/>
            <person name="Fergusson C.H."/>
            <person name="Romanowski S.B."/>
            <person name="Hernandez A."/>
            <person name="Krull N."/>
            <person name="Liu D.Y."/>
            <person name="Cavanagh H."/>
            <person name="Bos A."/>
            <person name="Gray C.A."/>
            <person name="Murphy B.T."/>
            <person name="Linington R.G."/>
            <person name="Eustaquio A.S."/>
        </authorList>
    </citation>
    <scope>NUCLEOTIDE SEQUENCE [LARGE SCALE GENOMIC DNA]</scope>
    <source>
        <strain evidence="7 8">RL21-008-BIB-A</strain>
    </source>
</reference>
<dbReference type="SUPFAM" id="SSF55174">
    <property type="entry name" value="Alpha-L RNA-binding motif"/>
    <property type="match status" value="1"/>
</dbReference>
<dbReference type="InterPro" id="IPR006145">
    <property type="entry name" value="PsdUridine_synth_RsuA/RluA"/>
</dbReference>
<dbReference type="InterPro" id="IPR020103">
    <property type="entry name" value="PsdUridine_synth_cat_dom_sf"/>
</dbReference>
<comment type="catalytic activity">
    <reaction evidence="5">
        <text>a uridine in RNA = a pseudouridine in RNA</text>
        <dbReference type="Rhea" id="RHEA:48348"/>
        <dbReference type="Rhea" id="RHEA-COMP:12068"/>
        <dbReference type="Rhea" id="RHEA-COMP:12069"/>
        <dbReference type="ChEBI" id="CHEBI:65314"/>
        <dbReference type="ChEBI" id="CHEBI:65315"/>
    </reaction>
</comment>
<comment type="similarity">
    <text evidence="1 5">Belongs to the pseudouridine synthase RluA family.</text>
</comment>
<keyword evidence="2 5" id="KW-0413">Isomerase</keyword>
<organism evidence="7 8">
    <name type="scientific">Herbaspirillum lusitanum</name>
    <dbReference type="NCBI Taxonomy" id="213312"/>
    <lineage>
        <taxon>Bacteria</taxon>
        <taxon>Pseudomonadati</taxon>
        <taxon>Pseudomonadota</taxon>
        <taxon>Betaproteobacteria</taxon>
        <taxon>Burkholderiales</taxon>
        <taxon>Oxalobacteraceae</taxon>
        <taxon>Herbaspirillum</taxon>
    </lineage>
</organism>
<gene>
    <name evidence="7" type="ORF">PQR62_23875</name>
</gene>